<dbReference type="InterPro" id="IPR036390">
    <property type="entry name" value="WH_DNA-bd_sf"/>
</dbReference>
<dbReference type="InterPro" id="IPR036388">
    <property type="entry name" value="WH-like_DNA-bd_sf"/>
</dbReference>
<dbReference type="AlphaFoldDB" id="A0A2N9VU84"/>
<dbReference type="SUPFAM" id="SSF53850">
    <property type="entry name" value="Periplasmic binding protein-like II"/>
    <property type="match status" value="1"/>
</dbReference>
<keyword evidence="3" id="KW-0238">DNA-binding</keyword>
<evidence type="ECO:0000256" key="1">
    <source>
        <dbReference type="ARBA" id="ARBA00009437"/>
    </source>
</evidence>
<accession>A0A2N9VU84</accession>
<dbReference type="InterPro" id="IPR058163">
    <property type="entry name" value="LysR-type_TF_proteobact-type"/>
</dbReference>
<dbReference type="Pfam" id="PF03466">
    <property type="entry name" value="LysR_substrate"/>
    <property type="match status" value="1"/>
</dbReference>
<dbReference type="Pfam" id="PF00126">
    <property type="entry name" value="HTH_1"/>
    <property type="match status" value="1"/>
</dbReference>
<evidence type="ECO:0000256" key="4">
    <source>
        <dbReference type="ARBA" id="ARBA00023163"/>
    </source>
</evidence>
<dbReference type="OrthoDB" id="9786526at2"/>
<dbReference type="PROSITE" id="PS50931">
    <property type="entry name" value="HTH_LYSR"/>
    <property type="match status" value="1"/>
</dbReference>
<dbReference type="KEGG" id="pht:BLM14_16330"/>
<feature type="domain" description="HTH lysR-type" evidence="5">
    <location>
        <begin position="1"/>
        <end position="60"/>
    </location>
</feature>
<dbReference type="EMBL" id="MZMT01000049">
    <property type="protein sequence ID" value="PIO43052.1"/>
    <property type="molecule type" value="Genomic_DNA"/>
</dbReference>
<sequence>MDNRAGEMDVFVQAVELNSFSAAGRRLGLSPSAVSKMISRIEERLGTRLLVRSTRTLQLTPEGEIYHQRALRIVAEIEEAERAVAFGASAAPRGLLRVNSSVPVGVTCILPLVPKFLEKYPDVVLDVSLNDGVVDLIEERADIAIRVGPMRDSTLKARKLFESRLVVIASPAYLAEHGEPLHPRDLPLHNCLNFNFRRVLNEWPFRNPETGETDTLAVSGNFLANNGATARDMCVAGLGIARLGLFHVREDIQEGRLVVLLEEYNPGDLELTHAVFVGHEYLATRVRSFVDFLSENIGSCAELPVPNGVLTNSG</sequence>
<reference evidence="7" key="1">
    <citation type="journal article" date="2017" name="Int J Environ Stud">
        <title>Does the Miocene-Pliocene relict legume Oxytropis triphylla form nitrogen-fixing nodules with a combination of bacterial strains?</title>
        <authorList>
            <person name="Safronova V."/>
            <person name="Belimov A."/>
            <person name="Sazanova A."/>
            <person name="Kuznetsova I."/>
            <person name="Popova J."/>
            <person name="Andronov E."/>
            <person name="Verkhozina A."/>
            <person name="Tikhonovich I."/>
        </authorList>
    </citation>
    <scope>NUCLEOTIDE SEQUENCE [LARGE SCALE GENOMIC DNA]</scope>
    <source>
        <strain evidence="7">Tri-38</strain>
    </source>
</reference>
<dbReference type="FunFam" id="3.40.190.290:FF:000001">
    <property type="entry name" value="Transcriptional regulator, LysR family"/>
    <property type="match status" value="1"/>
</dbReference>
<dbReference type="FunFam" id="1.10.10.10:FF:000001">
    <property type="entry name" value="LysR family transcriptional regulator"/>
    <property type="match status" value="1"/>
</dbReference>
<dbReference type="Gene3D" id="3.40.190.290">
    <property type="match status" value="1"/>
</dbReference>
<gene>
    <name evidence="6" type="ORF">B5P45_21765</name>
</gene>
<evidence type="ECO:0000256" key="3">
    <source>
        <dbReference type="ARBA" id="ARBA00023125"/>
    </source>
</evidence>
<dbReference type="PANTHER" id="PTHR30537">
    <property type="entry name" value="HTH-TYPE TRANSCRIPTIONAL REGULATOR"/>
    <property type="match status" value="1"/>
</dbReference>
<evidence type="ECO:0000256" key="2">
    <source>
        <dbReference type="ARBA" id="ARBA00023015"/>
    </source>
</evidence>
<evidence type="ECO:0000313" key="6">
    <source>
        <dbReference type="EMBL" id="PIO43052.1"/>
    </source>
</evidence>
<dbReference type="GO" id="GO:0043565">
    <property type="term" value="F:sequence-specific DNA binding"/>
    <property type="evidence" value="ECO:0007669"/>
    <property type="project" value="TreeGrafter"/>
</dbReference>
<proteinExistence type="inferred from homology"/>
<keyword evidence="2" id="KW-0805">Transcription regulation</keyword>
<dbReference type="SUPFAM" id="SSF46785">
    <property type="entry name" value="Winged helix' DNA-binding domain"/>
    <property type="match status" value="1"/>
</dbReference>
<evidence type="ECO:0000259" key="5">
    <source>
        <dbReference type="PROSITE" id="PS50931"/>
    </source>
</evidence>
<dbReference type="InterPro" id="IPR005119">
    <property type="entry name" value="LysR_subst-bd"/>
</dbReference>
<keyword evidence="7" id="KW-1185">Reference proteome</keyword>
<organism evidence="6 7">
    <name type="scientific">Phyllobacterium zundukense</name>
    <dbReference type="NCBI Taxonomy" id="1867719"/>
    <lineage>
        <taxon>Bacteria</taxon>
        <taxon>Pseudomonadati</taxon>
        <taxon>Pseudomonadota</taxon>
        <taxon>Alphaproteobacteria</taxon>
        <taxon>Hyphomicrobiales</taxon>
        <taxon>Phyllobacteriaceae</taxon>
        <taxon>Phyllobacterium</taxon>
    </lineage>
</organism>
<evidence type="ECO:0000313" key="7">
    <source>
        <dbReference type="Proteomes" id="UP000232163"/>
    </source>
</evidence>
<dbReference type="PANTHER" id="PTHR30537:SF71">
    <property type="entry name" value="TRANSCRIPTIONAL REGULATORY PROTEIN"/>
    <property type="match status" value="1"/>
</dbReference>
<comment type="caution">
    <text evidence="6">The sequence shown here is derived from an EMBL/GenBank/DDBJ whole genome shotgun (WGS) entry which is preliminary data.</text>
</comment>
<dbReference type="Gene3D" id="1.10.10.10">
    <property type="entry name" value="Winged helix-like DNA-binding domain superfamily/Winged helix DNA-binding domain"/>
    <property type="match status" value="1"/>
</dbReference>
<protein>
    <submittedName>
        <fullName evidence="6">LysR family transcriptional regulator</fullName>
    </submittedName>
</protein>
<dbReference type="GO" id="GO:0003700">
    <property type="term" value="F:DNA-binding transcription factor activity"/>
    <property type="evidence" value="ECO:0007669"/>
    <property type="project" value="InterPro"/>
</dbReference>
<dbReference type="InterPro" id="IPR000847">
    <property type="entry name" value="LysR_HTH_N"/>
</dbReference>
<dbReference type="GO" id="GO:0006351">
    <property type="term" value="P:DNA-templated transcription"/>
    <property type="evidence" value="ECO:0007669"/>
    <property type="project" value="TreeGrafter"/>
</dbReference>
<comment type="similarity">
    <text evidence="1">Belongs to the LysR transcriptional regulatory family.</text>
</comment>
<keyword evidence="4" id="KW-0804">Transcription</keyword>
<dbReference type="Proteomes" id="UP000232163">
    <property type="component" value="Unassembled WGS sequence"/>
</dbReference>
<name>A0A2N9VU84_9HYPH</name>
<dbReference type="RefSeq" id="WP_100000398.1">
    <property type="nucleotide sequence ID" value="NZ_CP017940.1"/>
</dbReference>